<keyword evidence="5" id="KW-0507">mRNA processing</keyword>
<evidence type="ECO:0000313" key="13">
    <source>
        <dbReference type="EMBL" id="NDV36145.1"/>
    </source>
</evidence>
<evidence type="ECO:0000256" key="5">
    <source>
        <dbReference type="ARBA" id="ARBA00022664"/>
    </source>
</evidence>
<dbReference type="SUPFAM" id="SSF50182">
    <property type="entry name" value="Sm-like ribonucleoproteins"/>
    <property type="match status" value="1"/>
</dbReference>
<protein>
    <recommendedName>
        <fullName evidence="10">Sm protein B</fullName>
    </recommendedName>
</protein>
<keyword evidence="8" id="KW-0539">Nucleus</keyword>
<dbReference type="GO" id="GO:0005685">
    <property type="term" value="C:U1 snRNP"/>
    <property type="evidence" value="ECO:0007669"/>
    <property type="project" value="TreeGrafter"/>
</dbReference>
<dbReference type="EMBL" id="GIBP01007176">
    <property type="protein sequence ID" value="NDV36145.1"/>
    <property type="molecule type" value="Transcribed_RNA"/>
</dbReference>
<proteinExistence type="inferred from homology"/>
<evidence type="ECO:0000259" key="12">
    <source>
        <dbReference type="PROSITE" id="PS52002"/>
    </source>
</evidence>
<feature type="compositionally biased region" description="Pro residues" evidence="11">
    <location>
        <begin position="159"/>
        <end position="170"/>
    </location>
</feature>
<dbReference type="PANTHER" id="PTHR10701">
    <property type="entry name" value="SMALL NUCLEAR RIBONUCLEOPROTEIN-ASSOCIATED PROTEIN B AND N"/>
    <property type="match status" value="1"/>
</dbReference>
<evidence type="ECO:0000256" key="11">
    <source>
        <dbReference type="SAM" id="MobiDB-lite"/>
    </source>
</evidence>
<comment type="similarity">
    <text evidence="3">Belongs to the snRNP SmB/SmN family.</text>
</comment>
<dbReference type="GO" id="GO:0071004">
    <property type="term" value="C:U2-type prespliceosome"/>
    <property type="evidence" value="ECO:0007669"/>
    <property type="project" value="TreeGrafter"/>
</dbReference>
<dbReference type="AlphaFoldDB" id="A0A6B2LGM0"/>
<evidence type="ECO:0000256" key="6">
    <source>
        <dbReference type="ARBA" id="ARBA00022884"/>
    </source>
</evidence>
<accession>A0A6B2LGM0</accession>
<dbReference type="CDD" id="cd01717">
    <property type="entry name" value="Sm_B"/>
    <property type="match status" value="1"/>
</dbReference>
<evidence type="ECO:0000256" key="8">
    <source>
        <dbReference type="ARBA" id="ARBA00023242"/>
    </source>
</evidence>
<reference evidence="13" key="1">
    <citation type="journal article" date="2020" name="J. Eukaryot. Microbiol.">
        <title>De novo Sequencing, Assembly and Annotation of the Transcriptome for the Free-Living Testate Amoeba Arcella intermedia.</title>
        <authorList>
            <person name="Ribeiro G.M."/>
            <person name="Porfirio-Sousa A.L."/>
            <person name="Maurer-Alcala X.X."/>
            <person name="Katz L.A."/>
            <person name="Lahr D.J.G."/>
        </authorList>
    </citation>
    <scope>NUCLEOTIDE SEQUENCE</scope>
</reference>
<feature type="region of interest" description="Disordered" evidence="11">
    <location>
        <begin position="138"/>
        <end position="218"/>
    </location>
</feature>
<feature type="domain" description="Sm" evidence="12">
    <location>
        <begin position="1"/>
        <end position="73"/>
    </location>
</feature>
<evidence type="ECO:0000256" key="4">
    <source>
        <dbReference type="ARBA" id="ARBA00022490"/>
    </source>
</evidence>
<dbReference type="PROSITE" id="PS52002">
    <property type="entry name" value="SM"/>
    <property type="match status" value="1"/>
</dbReference>
<organism evidence="13">
    <name type="scientific">Arcella intermedia</name>
    <dbReference type="NCBI Taxonomy" id="1963864"/>
    <lineage>
        <taxon>Eukaryota</taxon>
        <taxon>Amoebozoa</taxon>
        <taxon>Tubulinea</taxon>
        <taxon>Elardia</taxon>
        <taxon>Arcellinida</taxon>
        <taxon>Sphaerothecina</taxon>
        <taxon>Arcellidae</taxon>
        <taxon>Arcella</taxon>
    </lineage>
</organism>
<dbReference type="GO" id="GO:0005737">
    <property type="term" value="C:cytoplasm"/>
    <property type="evidence" value="ECO:0007669"/>
    <property type="project" value="UniProtKB-SubCell"/>
</dbReference>
<keyword evidence="6" id="KW-0694">RNA-binding</keyword>
<dbReference type="Pfam" id="PF01423">
    <property type="entry name" value="LSM"/>
    <property type="match status" value="1"/>
</dbReference>
<sequence>MRITIDDDRELVGQFLAYDKFLNIVLADAEEFRGLSKKSKSKAKKDNKIFKRPLGMIVVRGEIIVSMSIEGPPPPEESRNRLIPSASLPGLRPSGRALVMPPTVPAGRGSLLAGAPKGLGGPQPGMMIPRGPGGFPPAGFRGMPGGPPPGAPMGVRGPPVGPPPGGPPPVGFRGPPGYRGPPPVFRGPPGGPRGHQAPPGAGAPPTPPPGLRGPPVIQ</sequence>
<evidence type="ECO:0000256" key="10">
    <source>
        <dbReference type="ARBA" id="ARBA00041355"/>
    </source>
</evidence>
<keyword evidence="4" id="KW-0963">Cytoplasm</keyword>
<dbReference type="PANTHER" id="PTHR10701:SF0">
    <property type="entry name" value="SMALL NUCLEAR RIBONUCLEOPROTEIN-ASSOCIATED PROTEIN B"/>
    <property type="match status" value="1"/>
</dbReference>
<evidence type="ECO:0000256" key="2">
    <source>
        <dbReference type="ARBA" id="ARBA00004496"/>
    </source>
</evidence>
<dbReference type="InterPro" id="IPR001163">
    <property type="entry name" value="Sm_dom_euk/arc"/>
</dbReference>
<dbReference type="Gene3D" id="2.30.30.100">
    <property type="match status" value="1"/>
</dbReference>
<dbReference type="SMART" id="SM00651">
    <property type="entry name" value="Sm"/>
    <property type="match status" value="1"/>
</dbReference>
<feature type="compositionally biased region" description="Pro residues" evidence="11">
    <location>
        <begin position="201"/>
        <end position="218"/>
    </location>
</feature>
<dbReference type="GO" id="GO:0005686">
    <property type="term" value="C:U2 snRNP"/>
    <property type="evidence" value="ECO:0007669"/>
    <property type="project" value="TreeGrafter"/>
</dbReference>
<dbReference type="GO" id="GO:0071013">
    <property type="term" value="C:catalytic step 2 spliceosome"/>
    <property type="evidence" value="ECO:0007669"/>
    <property type="project" value="TreeGrafter"/>
</dbReference>
<dbReference type="InterPro" id="IPR010920">
    <property type="entry name" value="LSM_dom_sf"/>
</dbReference>
<dbReference type="InterPro" id="IPR050914">
    <property type="entry name" value="snRNP_SmB/NAA38-like"/>
</dbReference>
<dbReference type="GO" id="GO:0070990">
    <property type="term" value="F:snRNP binding"/>
    <property type="evidence" value="ECO:0007669"/>
    <property type="project" value="TreeGrafter"/>
</dbReference>
<comment type="subcellular location">
    <subcellularLocation>
        <location evidence="2">Cytoplasm</location>
    </subcellularLocation>
    <subcellularLocation>
        <location evidence="1">Nucleus</location>
    </subcellularLocation>
</comment>
<evidence type="ECO:0000256" key="9">
    <source>
        <dbReference type="ARBA" id="ARBA00023274"/>
    </source>
</evidence>
<evidence type="ECO:0000256" key="7">
    <source>
        <dbReference type="ARBA" id="ARBA00023187"/>
    </source>
</evidence>
<feature type="compositionally biased region" description="Pro residues" evidence="11">
    <location>
        <begin position="178"/>
        <end position="191"/>
    </location>
</feature>
<name>A0A6B2LGM0_9EUKA</name>
<evidence type="ECO:0000256" key="1">
    <source>
        <dbReference type="ARBA" id="ARBA00004123"/>
    </source>
</evidence>
<dbReference type="GO" id="GO:0003723">
    <property type="term" value="F:RNA binding"/>
    <property type="evidence" value="ECO:0007669"/>
    <property type="project" value="UniProtKB-KW"/>
</dbReference>
<dbReference type="GO" id="GO:0005682">
    <property type="term" value="C:U5 snRNP"/>
    <property type="evidence" value="ECO:0007669"/>
    <property type="project" value="TreeGrafter"/>
</dbReference>
<keyword evidence="9" id="KW-0687">Ribonucleoprotein</keyword>
<dbReference type="InterPro" id="IPR047575">
    <property type="entry name" value="Sm"/>
</dbReference>
<dbReference type="GO" id="GO:0000398">
    <property type="term" value="P:mRNA splicing, via spliceosome"/>
    <property type="evidence" value="ECO:0007669"/>
    <property type="project" value="TreeGrafter"/>
</dbReference>
<evidence type="ECO:0000256" key="3">
    <source>
        <dbReference type="ARBA" id="ARBA00009123"/>
    </source>
</evidence>
<dbReference type="GO" id="GO:0005687">
    <property type="term" value="C:U4 snRNP"/>
    <property type="evidence" value="ECO:0007669"/>
    <property type="project" value="TreeGrafter"/>
</dbReference>
<keyword evidence="7" id="KW-0508">mRNA splicing</keyword>
<dbReference type="GO" id="GO:0046540">
    <property type="term" value="C:U4/U6 x U5 tri-snRNP complex"/>
    <property type="evidence" value="ECO:0007669"/>
    <property type="project" value="TreeGrafter"/>
</dbReference>